<evidence type="ECO:0000256" key="3">
    <source>
        <dbReference type="ARBA" id="ARBA00023125"/>
    </source>
</evidence>
<feature type="domain" description="Homeobox" evidence="8">
    <location>
        <begin position="151"/>
        <end position="211"/>
    </location>
</feature>
<dbReference type="EMBL" id="JBJQND010000018">
    <property type="protein sequence ID" value="KAL3837176.1"/>
    <property type="molecule type" value="Genomic_DNA"/>
</dbReference>
<evidence type="ECO:0000256" key="4">
    <source>
        <dbReference type="ARBA" id="ARBA00023155"/>
    </source>
</evidence>
<evidence type="ECO:0000256" key="1">
    <source>
        <dbReference type="ARBA" id="ARBA00004123"/>
    </source>
</evidence>
<accession>A0ABD3TKT1</accession>
<dbReference type="GO" id="GO:0010468">
    <property type="term" value="P:regulation of gene expression"/>
    <property type="evidence" value="ECO:0007669"/>
    <property type="project" value="UniProtKB-ARBA"/>
</dbReference>
<keyword evidence="5 6" id="KW-0539">Nucleus</keyword>
<proteinExistence type="predicted"/>
<dbReference type="InterPro" id="IPR001356">
    <property type="entry name" value="HD"/>
</dbReference>
<dbReference type="AlphaFoldDB" id="A0ABD3TKT1"/>
<dbReference type="PRINTS" id="PR00024">
    <property type="entry name" value="HOMEOBOX"/>
</dbReference>
<comment type="caution">
    <text evidence="9">The sequence shown here is derived from an EMBL/GenBank/DDBJ whole genome shotgun (WGS) entry which is preliminary data.</text>
</comment>
<organism evidence="9 10">
    <name type="scientific">Sinanodonta woodiana</name>
    <name type="common">Chinese pond mussel</name>
    <name type="synonym">Anodonta woodiana</name>
    <dbReference type="NCBI Taxonomy" id="1069815"/>
    <lineage>
        <taxon>Eukaryota</taxon>
        <taxon>Metazoa</taxon>
        <taxon>Spiralia</taxon>
        <taxon>Lophotrochozoa</taxon>
        <taxon>Mollusca</taxon>
        <taxon>Bivalvia</taxon>
        <taxon>Autobranchia</taxon>
        <taxon>Heteroconchia</taxon>
        <taxon>Palaeoheterodonta</taxon>
        <taxon>Unionida</taxon>
        <taxon>Unionoidea</taxon>
        <taxon>Unionidae</taxon>
        <taxon>Unioninae</taxon>
        <taxon>Sinanodonta</taxon>
    </lineage>
</organism>
<sequence>MSIESMEDMDDIYVVGESKNERLYKNFGSDDSTMTLKTSEENIFKTLPVNIAPESVFLGRKLDEVPFNFSQRLSFGGPFSAFSQFGNLDLKFGISKETSRTFVPNNTPFLARSDTTEIPELRYGARPDFPPTFPIPPAFAQIFQRRKRRETRPRRQRTTFTSEQTMKLELEYNRAEYITRPRRFELAELLDLSENQIKIWFQNRRAKDKRIEKAQMDQQLR</sequence>
<reference evidence="9 10" key="1">
    <citation type="submission" date="2024-11" db="EMBL/GenBank/DDBJ databases">
        <title>Chromosome-level genome assembly of the freshwater bivalve Anodonta woodiana.</title>
        <authorList>
            <person name="Chen X."/>
        </authorList>
    </citation>
    <scope>NUCLEOTIDE SEQUENCE [LARGE SCALE GENOMIC DNA]</scope>
    <source>
        <strain evidence="9">MN2024</strain>
        <tissue evidence="9">Gills</tissue>
    </source>
</reference>
<dbReference type="InterPro" id="IPR020479">
    <property type="entry name" value="HD_metazoa"/>
</dbReference>
<dbReference type="SMART" id="SM00389">
    <property type="entry name" value="HOX"/>
    <property type="match status" value="1"/>
</dbReference>
<keyword evidence="10" id="KW-1185">Reference proteome</keyword>
<dbReference type="Proteomes" id="UP001634394">
    <property type="component" value="Unassembled WGS sequence"/>
</dbReference>
<evidence type="ECO:0000313" key="9">
    <source>
        <dbReference type="EMBL" id="KAL3837176.1"/>
    </source>
</evidence>
<dbReference type="GO" id="GO:0005634">
    <property type="term" value="C:nucleus"/>
    <property type="evidence" value="ECO:0007669"/>
    <property type="project" value="UniProtKB-SubCell"/>
</dbReference>
<dbReference type="SUPFAM" id="SSF46689">
    <property type="entry name" value="Homeodomain-like"/>
    <property type="match status" value="1"/>
</dbReference>
<evidence type="ECO:0000256" key="2">
    <source>
        <dbReference type="ARBA" id="ARBA00022473"/>
    </source>
</evidence>
<keyword evidence="2" id="KW-0217">Developmental protein</keyword>
<dbReference type="Pfam" id="PF00046">
    <property type="entry name" value="Homeodomain"/>
    <property type="match status" value="1"/>
</dbReference>
<dbReference type="PANTHER" id="PTHR24333">
    <property type="entry name" value="HOMEO BOX HB9 LIKE A-RELATED"/>
    <property type="match status" value="1"/>
</dbReference>
<keyword evidence="4 6" id="KW-0371">Homeobox</keyword>
<name>A0ABD3TKT1_SINWO</name>
<dbReference type="InterPro" id="IPR009057">
    <property type="entry name" value="Homeodomain-like_sf"/>
</dbReference>
<keyword evidence="3 6" id="KW-0238">DNA-binding</keyword>
<comment type="subcellular location">
    <subcellularLocation>
        <location evidence="1 6 7">Nucleus</location>
    </subcellularLocation>
</comment>
<dbReference type="Gene3D" id="1.10.10.60">
    <property type="entry name" value="Homeodomain-like"/>
    <property type="match status" value="1"/>
</dbReference>
<dbReference type="PANTHER" id="PTHR24333:SF8">
    <property type="entry name" value="HOMEOBOX PROTEIN CEH-62"/>
    <property type="match status" value="1"/>
</dbReference>
<dbReference type="GO" id="GO:0003677">
    <property type="term" value="F:DNA binding"/>
    <property type="evidence" value="ECO:0007669"/>
    <property type="project" value="UniProtKB-UniRule"/>
</dbReference>
<evidence type="ECO:0000259" key="8">
    <source>
        <dbReference type="PROSITE" id="PS50071"/>
    </source>
</evidence>
<evidence type="ECO:0000313" key="10">
    <source>
        <dbReference type="Proteomes" id="UP001634394"/>
    </source>
</evidence>
<dbReference type="FunFam" id="1.10.10.60:FF:000417">
    <property type="entry name" value="Even-skipped homeobox 1"/>
    <property type="match status" value="1"/>
</dbReference>
<dbReference type="InterPro" id="IPR017970">
    <property type="entry name" value="Homeobox_CS"/>
</dbReference>
<dbReference type="PROSITE" id="PS50071">
    <property type="entry name" value="HOMEOBOX_2"/>
    <property type="match status" value="1"/>
</dbReference>
<dbReference type="PROSITE" id="PS00027">
    <property type="entry name" value="HOMEOBOX_1"/>
    <property type="match status" value="1"/>
</dbReference>
<evidence type="ECO:0000256" key="7">
    <source>
        <dbReference type="RuleBase" id="RU000682"/>
    </source>
</evidence>
<dbReference type="CDD" id="cd00086">
    <property type="entry name" value="homeodomain"/>
    <property type="match status" value="1"/>
</dbReference>
<dbReference type="GO" id="GO:0048663">
    <property type="term" value="P:neuron fate commitment"/>
    <property type="evidence" value="ECO:0007669"/>
    <property type="project" value="UniProtKB-ARBA"/>
</dbReference>
<protein>
    <recommendedName>
        <fullName evidence="8">Homeobox domain-containing protein</fullName>
    </recommendedName>
</protein>
<dbReference type="InterPro" id="IPR050848">
    <property type="entry name" value="Homeobox_TF"/>
</dbReference>
<feature type="DNA-binding region" description="Homeobox" evidence="6">
    <location>
        <begin position="153"/>
        <end position="212"/>
    </location>
</feature>
<evidence type="ECO:0000256" key="6">
    <source>
        <dbReference type="PROSITE-ProRule" id="PRU00108"/>
    </source>
</evidence>
<evidence type="ECO:0000256" key="5">
    <source>
        <dbReference type="ARBA" id="ARBA00023242"/>
    </source>
</evidence>
<gene>
    <name evidence="9" type="ORF">ACJMK2_022551</name>
</gene>